<dbReference type="SUPFAM" id="SSF50784">
    <property type="entry name" value="Transcription factor IIA (TFIIA), beta-barrel domain"/>
    <property type="match status" value="1"/>
</dbReference>
<feature type="compositionally biased region" description="Polar residues" evidence="10">
    <location>
        <begin position="1062"/>
        <end position="1074"/>
    </location>
</feature>
<dbReference type="RefSeq" id="XP_035666550.1">
    <property type="nucleotide sequence ID" value="XM_035810657.1"/>
</dbReference>
<evidence type="ECO:0000256" key="6">
    <source>
        <dbReference type="ARBA" id="ARBA00022583"/>
    </source>
</evidence>
<evidence type="ECO:0000259" key="11">
    <source>
        <dbReference type="PROSITE" id="PS51070"/>
    </source>
</evidence>
<dbReference type="GO" id="GO:0005672">
    <property type="term" value="C:transcription factor TFIIA complex"/>
    <property type="evidence" value="ECO:0007669"/>
    <property type="project" value="InterPro"/>
</dbReference>
<feature type="region of interest" description="Disordered" evidence="10">
    <location>
        <begin position="795"/>
        <end position="846"/>
    </location>
</feature>
<evidence type="ECO:0000256" key="5">
    <source>
        <dbReference type="ARBA" id="ARBA00022490"/>
    </source>
</evidence>
<dbReference type="Pfam" id="PF03153">
    <property type="entry name" value="TFIIA"/>
    <property type="match status" value="2"/>
</dbReference>
<feature type="compositionally biased region" description="Low complexity" evidence="10">
    <location>
        <begin position="338"/>
        <end position="355"/>
    </location>
</feature>
<feature type="compositionally biased region" description="Polar residues" evidence="10">
    <location>
        <begin position="427"/>
        <end position="445"/>
    </location>
</feature>
<feature type="compositionally biased region" description="Low complexity" evidence="10">
    <location>
        <begin position="2005"/>
        <end position="2032"/>
    </location>
</feature>
<feature type="region of interest" description="Disordered" evidence="10">
    <location>
        <begin position="1782"/>
        <end position="1801"/>
    </location>
</feature>
<dbReference type="CDD" id="cd09255">
    <property type="entry name" value="AP-like_stonins_MHD"/>
    <property type="match status" value="1"/>
</dbReference>
<dbReference type="GO" id="GO:0030122">
    <property type="term" value="C:AP-2 adaptor complex"/>
    <property type="evidence" value="ECO:0000318"/>
    <property type="project" value="GO_Central"/>
</dbReference>
<feature type="region of interest" description="Disordered" evidence="10">
    <location>
        <begin position="1047"/>
        <end position="1189"/>
    </location>
</feature>
<keyword evidence="6" id="KW-0254">Endocytosis</keyword>
<comment type="similarity">
    <text evidence="3">Belongs to the Stoned B family.</text>
</comment>
<dbReference type="InterPro" id="IPR009088">
    <property type="entry name" value="TFIIA_b-brl"/>
</dbReference>
<feature type="compositionally biased region" description="Polar residues" evidence="10">
    <location>
        <begin position="540"/>
        <end position="549"/>
    </location>
</feature>
<dbReference type="FunFam" id="2.60.40.1170:FF:000022">
    <property type="entry name" value="AP-1 complex subunit mu"/>
    <property type="match status" value="1"/>
</dbReference>
<dbReference type="GeneID" id="118409530"/>
<name>A0A9J7KM75_BRAFL</name>
<keyword evidence="9" id="KW-0539">Nucleus</keyword>
<dbReference type="GO" id="GO:0006367">
    <property type="term" value="P:transcription initiation at RNA polymerase II promoter"/>
    <property type="evidence" value="ECO:0007669"/>
    <property type="project" value="InterPro"/>
</dbReference>
<dbReference type="GO" id="GO:0048488">
    <property type="term" value="P:synaptic vesicle endocytosis"/>
    <property type="evidence" value="ECO:0000318"/>
    <property type="project" value="GO_Central"/>
</dbReference>
<dbReference type="PROSITE" id="PS51070">
    <property type="entry name" value="SHD"/>
    <property type="match status" value="1"/>
</dbReference>
<dbReference type="PANTHER" id="PTHR10529">
    <property type="entry name" value="AP COMPLEX SUBUNIT MU"/>
    <property type="match status" value="1"/>
</dbReference>
<dbReference type="Proteomes" id="UP000001554">
    <property type="component" value="Chromosome 1"/>
</dbReference>
<feature type="compositionally biased region" description="Basic and acidic residues" evidence="10">
    <location>
        <begin position="54"/>
        <end position="63"/>
    </location>
</feature>
<evidence type="ECO:0000256" key="7">
    <source>
        <dbReference type="ARBA" id="ARBA00023015"/>
    </source>
</evidence>
<evidence type="ECO:0000313" key="14">
    <source>
        <dbReference type="RefSeq" id="XP_035666550.1"/>
    </source>
</evidence>
<evidence type="ECO:0000256" key="10">
    <source>
        <dbReference type="SAM" id="MobiDB-lite"/>
    </source>
</evidence>
<dbReference type="Pfam" id="PF00928">
    <property type="entry name" value="Adap_comp_sub"/>
    <property type="match status" value="1"/>
</dbReference>
<feature type="compositionally biased region" description="Polar residues" evidence="10">
    <location>
        <begin position="266"/>
        <end position="275"/>
    </location>
</feature>
<dbReference type="GO" id="GO:0030100">
    <property type="term" value="P:regulation of endocytosis"/>
    <property type="evidence" value="ECO:0000318"/>
    <property type="project" value="GO_Central"/>
</dbReference>
<evidence type="ECO:0000313" key="13">
    <source>
        <dbReference type="Proteomes" id="UP000001554"/>
    </source>
</evidence>
<feature type="compositionally biased region" description="Gly residues" evidence="10">
    <location>
        <begin position="190"/>
        <end position="201"/>
    </location>
</feature>
<reference evidence="13" key="1">
    <citation type="journal article" date="2020" name="Nat. Ecol. Evol.">
        <title>Deeply conserved synteny resolves early events in vertebrate evolution.</title>
        <authorList>
            <person name="Simakov O."/>
            <person name="Marletaz F."/>
            <person name="Yue J.X."/>
            <person name="O'Connell B."/>
            <person name="Jenkins J."/>
            <person name="Brandt A."/>
            <person name="Calef R."/>
            <person name="Tung C.H."/>
            <person name="Huang T.K."/>
            <person name="Schmutz J."/>
            <person name="Satoh N."/>
            <person name="Yu J.K."/>
            <person name="Putnam N.H."/>
            <person name="Green R.E."/>
            <person name="Rokhsar D.S."/>
        </authorList>
    </citation>
    <scope>NUCLEOTIDE SEQUENCE [LARGE SCALE GENOMIC DNA]</scope>
    <source>
        <strain evidence="13">S238N-H82</strain>
    </source>
</reference>
<feature type="compositionally biased region" description="Low complexity" evidence="10">
    <location>
        <begin position="1092"/>
        <end position="1103"/>
    </location>
</feature>
<comment type="subcellular location">
    <subcellularLocation>
        <location evidence="2">Cytoplasm</location>
    </subcellularLocation>
    <subcellularLocation>
        <location evidence="1">Nucleus</location>
    </subcellularLocation>
</comment>
<feature type="compositionally biased region" description="Basic and acidic residues" evidence="10">
    <location>
        <begin position="21"/>
        <end position="37"/>
    </location>
</feature>
<protein>
    <submittedName>
        <fullName evidence="14">Mucin-17-like</fullName>
    </submittedName>
</protein>
<feature type="region of interest" description="Disordered" evidence="10">
    <location>
        <begin position="2050"/>
        <end position="2105"/>
    </location>
</feature>
<dbReference type="SUPFAM" id="SSF47396">
    <property type="entry name" value="Transcription factor IIA (TFIIA), alpha-helical domain"/>
    <property type="match status" value="1"/>
</dbReference>
<feature type="region of interest" description="Disordered" evidence="10">
    <location>
        <begin position="188"/>
        <end position="448"/>
    </location>
</feature>
<dbReference type="FunFam" id="2.30.18.10:FF:000002">
    <property type="entry name" value="Transcription initiation factor IIA subunit 1"/>
    <property type="match status" value="1"/>
</dbReference>
<dbReference type="GO" id="GO:0035615">
    <property type="term" value="F:clathrin adaptor activity"/>
    <property type="evidence" value="ECO:0000318"/>
    <property type="project" value="GO_Central"/>
</dbReference>
<dbReference type="SMART" id="SM01371">
    <property type="entry name" value="TFIIA"/>
    <property type="match status" value="1"/>
</dbReference>
<feature type="compositionally biased region" description="Acidic residues" evidence="10">
    <location>
        <begin position="2059"/>
        <end position="2105"/>
    </location>
</feature>
<feature type="region of interest" description="Disordered" evidence="10">
    <location>
        <begin position="539"/>
        <end position="609"/>
    </location>
</feature>
<feature type="region of interest" description="Disordered" evidence="10">
    <location>
        <begin position="633"/>
        <end position="772"/>
    </location>
</feature>
<gene>
    <name evidence="14" type="primary">LOC118409530</name>
</gene>
<feature type="compositionally biased region" description="Low complexity" evidence="10">
    <location>
        <begin position="756"/>
        <end position="772"/>
    </location>
</feature>
<feature type="compositionally biased region" description="Basic and acidic residues" evidence="10">
    <location>
        <begin position="278"/>
        <end position="288"/>
    </location>
</feature>
<sequence length="2154" mass="230283">MAENGGETAHVGGQTAVASGDAEKGSPREEEEKRSEVVDETVGGDQQAQLTSKKYGEDSEKVIMDSTAGEGVSTSEGVGGVVSGDNNGAQGEEDGPRDSGPQDHVMGDDEPTQANSAAAEGEQTGAEMHQEQGETSDQDTVKDTEGMEVVQGGQVGAESAVTEAMEVEATPAKDADSTAVKTISVTGLASGEGGLTDGEGGAAAAVEGEAETQRQSGSQSVPTTPSSPPVAEQVARSPSMQTTRNLDSQDEKITQNPQKKQKSDTDTPPLQTSASLEEATRSFTEKKAPCSAKTPTEEPGLPEGSAVEQPAIPTVSVTPHTPVSPAKDDWILAEAQQSPASSSTATSTDPSSSADVEAMSDSSSFLASGDTQSETANHSDAMSSVSSVPESQDSSHGNGSEAEGCSEAGWVPFVDDTKETIKRQVPASATNKTTSRTDSTSSQPSGWIGFEFEEGDAAFLEALEADTKKEEPSKQPSKKPVLTEPLIPPPQGSEFDFLMKKGEKAKTPDTLDFLMMQSGLTPTQPSPTNPFLADIAAKQQALSPTNPLKTQEGAKKDNFDPFGTQQPSKAVDPFGAEFEGDSFEAEPVTMPDDPFAPKNGDTAVSASKSKGGINDLFAISSSKPEQALNLFASSSLDAAEPGKDPFLSPKPAEPEVDLFNIQSPTAPGAAPPTFLPIGIMQSEAVEPEKESPHFSPPPDSLPTPIAPAPASMPSPTEAVIAPVASTPPLASPQTSPPNPQPPAVTKPSTPKEKAPSAKPSQPSKPSAQPSPAFDAIEAAKLLGLPGVPVTSAVKKRVPLNQLAQAKVVTRSPVQETAKSPVEEAIGATPPESKSAHVEEPAASAAQPVDMFEDAFVPDELNASEKSAPTKSASAHFEDAFVPGGLMDTDEGGPTKSFSANFEDAFVVQEWPEPEQPLSQKSPSTHFEDSFVPMTEKRPAPEEAKKSTSDFDLFSDMETTAKPLSMPADPFASTGGDAKTPELFTSAAKAATPPAAMTIDFFGSVAEDVPPPDLLGGSPEAELKPAMIPTNAFVPKPDEAVKQDVLEGQAAAQPETMAIDLLSSPSQPEAPTSNAVAPATLSAGEVFAPSPPDAAAADDLFASPGEPAAMPDDPFASKPGDEANTPDLFAGATGAAAMSPSIPSPPTAISPSRESLKLEELDPFAPQKSASKEGTPVSSPPKKTEVVAPLASPEEELNLSPMQHISVADIKPTAQSPVEDAGLAMGPPLTTIDPFSPKAAVGSPATPPRQTKKKYNPFKAETPTTPPDEEASPFPTVKLPISVVQPLPASPDTSPLDESFPPKCEEDGWYLMLRVPEKKKFIGQKRYWTPTYTRLVDGNMLKLYYEKNNTEPFKEVQLHSTFSVSEPTLQAYNEKGRIHTVKIEYVSYKEKRLLRPRAIIDHIPLASTLVKFGTLEHDDLLNFVRAVNDALMKLPAYRDRGTTYIEDEITVEVTDEFRGIVARTGEIEKQAVEVNIQTLVFITGMPECVLGMNDKQIRGNEVVRRQDIIPNKSDEWIKLLNPEFHSCVNKEHFISTRQIKFCPLDGNKFQLMRYKVKSNKKELPLVVKARYINKGPHFELRCDATCTGYVNKKDPEAVPCENIMIRLPVPDLWMKYLRNETPVGPLGTKSLRSSKKKLPKGSSTFEQYTSPRIEVSVGTAKYEYAFRAIVWKISRLPERNQVVPFTGNVPFTGKPLPFTASKEKAGAYSTQTLICRIDMASELDIPTSLGPHFEVDFTMPLTTASKSIVRSISVSNPLAAPVIPEKWVRYKAHYSYKVAIEREEDPDPCPKSGNPALDEPLNSRPEFYIPSSKLYRSVIDDVINNVREAFLDEQVDEQVLQELKQVWETKLLQSKAVEGLNPDVHLVAGGFSHHAQAHTASRIQQSPRGGLPTAGPTGWQVGTQQSNAITTCIHSLVWPSLVHQSLAYAAQLGNGVDLTSAASSGSATVALPQGQVVYQQGQVMRTVAPGLTLPQGQTTMSFPGYQPGQVYIQQPGGQTIQIQQPQTIVQQPSGSQTQPVQQQGQQAQGQAGQMPSIVQVQSLATTTAHPIIQVDGANDTSDEDDDDDDDDKEDEEDKDDENDDAEGEEEEPLNSEDDVSDDDPTDLFDIDNVVVCQYERINRSKNKWKFHLKDGIMNLGGKDYVFQKATGDAEW</sequence>
<reference evidence="14" key="2">
    <citation type="submission" date="2025-08" db="UniProtKB">
        <authorList>
            <consortium name="RefSeq"/>
        </authorList>
    </citation>
    <scope>IDENTIFICATION</scope>
    <source>
        <strain evidence="14">S238N-H82</strain>
        <tissue evidence="14">Testes</tissue>
    </source>
</reference>
<feature type="region of interest" description="Disordered" evidence="10">
    <location>
        <begin position="1233"/>
        <end position="1272"/>
    </location>
</feature>
<keyword evidence="13" id="KW-1185">Reference proteome</keyword>
<dbReference type="InterPro" id="IPR028565">
    <property type="entry name" value="MHD"/>
</dbReference>
<keyword evidence="8" id="KW-0804">Transcription</keyword>
<feature type="region of interest" description="Disordered" evidence="10">
    <location>
        <begin position="2005"/>
        <end position="2033"/>
    </location>
</feature>
<dbReference type="PROSITE" id="PS51072">
    <property type="entry name" value="MHD"/>
    <property type="match status" value="1"/>
</dbReference>
<comment type="similarity">
    <text evidence="4">Belongs to the TFIIA subunit 1 family.</text>
</comment>
<feature type="region of interest" description="Disordered" evidence="10">
    <location>
        <begin position="1"/>
        <end position="159"/>
    </location>
</feature>
<accession>A0A9J7KM75</accession>
<evidence type="ECO:0000259" key="12">
    <source>
        <dbReference type="PROSITE" id="PS51072"/>
    </source>
</evidence>
<dbReference type="InterPro" id="IPR036168">
    <property type="entry name" value="AP2_Mu_C_sf"/>
</dbReference>
<feature type="compositionally biased region" description="Low complexity" evidence="10">
    <location>
        <begin position="215"/>
        <end position="224"/>
    </location>
</feature>
<evidence type="ECO:0000256" key="8">
    <source>
        <dbReference type="ARBA" id="ARBA00023163"/>
    </source>
</evidence>
<feature type="domain" description="MHD" evidence="12">
    <location>
        <begin position="1445"/>
        <end position="1780"/>
    </location>
</feature>
<feature type="compositionally biased region" description="Pro residues" evidence="10">
    <location>
        <begin position="694"/>
        <end position="712"/>
    </location>
</feature>
<feature type="compositionally biased region" description="Low complexity" evidence="10">
    <location>
        <begin position="379"/>
        <end position="395"/>
    </location>
</feature>
<evidence type="ECO:0000256" key="3">
    <source>
        <dbReference type="ARBA" id="ARBA00005579"/>
    </source>
</evidence>
<dbReference type="CDD" id="cd07976">
    <property type="entry name" value="TFIIA_alpha_beta_like"/>
    <property type="match status" value="2"/>
</dbReference>
<keyword evidence="5" id="KW-0963">Cytoplasm</keyword>
<dbReference type="FunFam" id="1.10.287.100:FF:000001">
    <property type="entry name" value="Transcription initiation factor IIA subunit"/>
    <property type="match status" value="1"/>
</dbReference>
<dbReference type="KEGG" id="bfo:118409530"/>
<dbReference type="SUPFAM" id="SSF49447">
    <property type="entry name" value="Second domain of Mu2 adaptin subunit (ap50) of ap2 adaptor"/>
    <property type="match status" value="1"/>
</dbReference>
<evidence type="ECO:0000256" key="4">
    <source>
        <dbReference type="ARBA" id="ARBA00010059"/>
    </source>
</evidence>
<feature type="compositionally biased region" description="Basic and acidic residues" evidence="10">
    <location>
        <begin position="94"/>
        <end position="107"/>
    </location>
</feature>
<evidence type="ECO:0000256" key="1">
    <source>
        <dbReference type="ARBA" id="ARBA00004123"/>
    </source>
</evidence>
<dbReference type="GO" id="GO:0008021">
    <property type="term" value="C:synaptic vesicle"/>
    <property type="evidence" value="ECO:0000318"/>
    <property type="project" value="GO_Central"/>
</dbReference>
<dbReference type="InterPro" id="IPR050431">
    <property type="entry name" value="Adaptor_comp_med_subunit"/>
</dbReference>
<dbReference type="GO" id="GO:0072583">
    <property type="term" value="P:clathrin-dependent endocytosis"/>
    <property type="evidence" value="ECO:0000318"/>
    <property type="project" value="GO_Central"/>
</dbReference>
<dbReference type="Gene3D" id="2.30.18.10">
    <property type="entry name" value="Transcription factor IIA (TFIIA), beta-barrel domain"/>
    <property type="match status" value="1"/>
</dbReference>
<feature type="region of interest" description="Disordered" evidence="10">
    <location>
        <begin position="464"/>
        <end position="495"/>
    </location>
</feature>
<evidence type="ECO:0000256" key="9">
    <source>
        <dbReference type="ARBA" id="ARBA00023242"/>
    </source>
</evidence>
<proteinExistence type="inferred from homology"/>
<feature type="compositionally biased region" description="Polar residues" evidence="10">
    <location>
        <begin position="236"/>
        <end position="246"/>
    </location>
</feature>
<keyword evidence="7" id="KW-0805">Transcription regulation</keyword>
<organism evidence="13 14">
    <name type="scientific">Branchiostoma floridae</name>
    <name type="common">Florida lancelet</name>
    <name type="synonym">Amphioxus</name>
    <dbReference type="NCBI Taxonomy" id="7739"/>
    <lineage>
        <taxon>Eukaryota</taxon>
        <taxon>Metazoa</taxon>
        <taxon>Chordata</taxon>
        <taxon>Cephalochordata</taxon>
        <taxon>Leptocardii</taxon>
        <taxon>Amphioxiformes</taxon>
        <taxon>Branchiostomatidae</taxon>
        <taxon>Branchiostoma</taxon>
    </lineage>
</organism>
<dbReference type="InterPro" id="IPR012320">
    <property type="entry name" value="SHD_dom"/>
</dbReference>
<feature type="compositionally biased region" description="Polar residues" evidence="10">
    <location>
        <begin position="360"/>
        <end position="378"/>
    </location>
</feature>
<dbReference type="OrthoDB" id="10063141at2759"/>
<feature type="compositionally biased region" description="Pro residues" evidence="10">
    <location>
        <begin position="734"/>
        <end position="744"/>
    </location>
</feature>
<dbReference type="Gene3D" id="1.10.287.100">
    <property type="match status" value="1"/>
</dbReference>
<dbReference type="Gene3D" id="2.60.40.1170">
    <property type="entry name" value="Mu homology domain, subdomain B"/>
    <property type="match status" value="1"/>
</dbReference>
<feature type="domain" description="SHD" evidence="11">
    <location>
        <begin position="1307"/>
        <end position="1441"/>
    </location>
</feature>
<dbReference type="InterPro" id="IPR004855">
    <property type="entry name" value="TFIIA_asu/bsu"/>
</dbReference>
<evidence type="ECO:0000256" key="2">
    <source>
        <dbReference type="ARBA" id="ARBA00004496"/>
    </source>
</evidence>